<dbReference type="AlphaFoldDB" id="A0A1J5TM70"/>
<gene>
    <name evidence="8" type="ORF">BD935_00510</name>
</gene>
<accession>A0A1J5TM70</accession>
<dbReference type="GO" id="GO:0003723">
    <property type="term" value="F:RNA binding"/>
    <property type="evidence" value="ECO:0007669"/>
    <property type="project" value="UniProtKB-KW"/>
</dbReference>
<evidence type="ECO:0000256" key="5">
    <source>
        <dbReference type="ARBA" id="ARBA00022679"/>
    </source>
</evidence>
<dbReference type="GO" id="GO:0008033">
    <property type="term" value="P:tRNA processing"/>
    <property type="evidence" value="ECO:0007669"/>
    <property type="project" value="UniProtKB-KW"/>
</dbReference>
<name>A0A1J5TM70_9ARCH</name>
<comment type="similarity">
    <text evidence="1">Belongs to the methyltransferase superfamily. Fibrillarin family.</text>
</comment>
<evidence type="ECO:0000256" key="1">
    <source>
        <dbReference type="ARBA" id="ARBA00010632"/>
    </source>
</evidence>
<dbReference type="SUPFAM" id="SSF53335">
    <property type="entry name" value="S-adenosyl-L-methionine-dependent methyltransferases"/>
    <property type="match status" value="1"/>
</dbReference>
<evidence type="ECO:0000313" key="9">
    <source>
        <dbReference type="Proteomes" id="UP000183080"/>
    </source>
</evidence>
<evidence type="ECO:0000256" key="6">
    <source>
        <dbReference type="ARBA" id="ARBA00022694"/>
    </source>
</evidence>
<dbReference type="NCBIfam" id="NF003276">
    <property type="entry name" value="PRK04266.1-2"/>
    <property type="match status" value="1"/>
</dbReference>
<dbReference type="GO" id="GO:0000494">
    <property type="term" value="P:box C/D sno(s)RNA 3'-end processing"/>
    <property type="evidence" value="ECO:0007669"/>
    <property type="project" value="TreeGrafter"/>
</dbReference>
<evidence type="ECO:0000256" key="7">
    <source>
        <dbReference type="ARBA" id="ARBA00022884"/>
    </source>
</evidence>
<proteinExistence type="inferred from homology"/>
<keyword evidence="7" id="KW-0694">RNA-binding</keyword>
<dbReference type="Proteomes" id="UP000183080">
    <property type="component" value="Unassembled WGS sequence"/>
</dbReference>
<keyword evidence="5" id="KW-0808">Transferase</keyword>
<evidence type="ECO:0000256" key="4">
    <source>
        <dbReference type="ARBA" id="ARBA00022603"/>
    </source>
</evidence>
<reference evidence="8 9" key="1">
    <citation type="submission" date="2016-08" db="EMBL/GenBank/DDBJ databases">
        <title>New Insights into Marine Group III Euryarchaeota, from dark to light.</title>
        <authorList>
            <person name="Haro-Moreno J.M."/>
            <person name="Rodriguez-Valera F."/>
            <person name="Lopez-Garcia P."/>
            <person name="Moreira D."/>
            <person name="Martin-Cuadrado A.B."/>
        </authorList>
    </citation>
    <scope>NUCLEOTIDE SEQUENCE [LARGE SCALE GENOMIC DNA]</scope>
    <source>
        <strain evidence="8">CG-Epi1</strain>
    </source>
</reference>
<dbReference type="Pfam" id="PF01269">
    <property type="entry name" value="Fibrillarin"/>
    <property type="match status" value="1"/>
</dbReference>
<dbReference type="STRING" id="1888995.BD935_00510"/>
<dbReference type="PANTHER" id="PTHR10335">
    <property type="entry name" value="RRNA 2-O-METHYLTRANSFERASE FIBRILLARIN"/>
    <property type="match status" value="1"/>
</dbReference>
<dbReference type="Gene3D" id="3.40.50.150">
    <property type="entry name" value="Vaccinia Virus protein VP39"/>
    <property type="match status" value="1"/>
</dbReference>
<evidence type="ECO:0000256" key="2">
    <source>
        <dbReference type="ARBA" id="ARBA00015190"/>
    </source>
</evidence>
<keyword evidence="4" id="KW-0489">Methyltransferase</keyword>
<evidence type="ECO:0000313" key="8">
    <source>
        <dbReference type="EMBL" id="OIR21251.1"/>
    </source>
</evidence>
<dbReference type="PRINTS" id="PR00052">
    <property type="entry name" value="FIBRILLARIN"/>
</dbReference>
<dbReference type="InterPro" id="IPR000692">
    <property type="entry name" value="Fibrillarin"/>
</dbReference>
<sequence length="194" mass="22431">MNLPNYLRKKRGLLQIRKDGGWDVWNPYHSKLSAYLVAGGKNWPFKKNSKILYLGSAEGNTISYLSEICKTNSITAVEISPVAMAELLVLAKKKDNIIPCLCDAHFPEKYRIQANNPEIIYQDIAQNDQVDIFIRNCEYFKPKQAFLMLKTQSIAKRDFDIFKNTEKRLSEIFEKVESVNINKWAKGHSAYFME</sequence>
<keyword evidence="6" id="KW-0819">tRNA processing</keyword>
<comment type="caution">
    <text evidence="8">The sequence shown here is derived from an EMBL/GenBank/DDBJ whole genome shotgun (WGS) entry which is preliminary data.</text>
</comment>
<dbReference type="PANTHER" id="PTHR10335:SF17">
    <property type="entry name" value="FIBRILLARIN"/>
    <property type="match status" value="1"/>
</dbReference>
<dbReference type="GO" id="GO:0008649">
    <property type="term" value="F:rRNA methyltransferase activity"/>
    <property type="evidence" value="ECO:0007669"/>
    <property type="project" value="TreeGrafter"/>
</dbReference>
<dbReference type="EMBL" id="MIZA01000001">
    <property type="protein sequence ID" value="OIR21251.1"/>
    <property type="molecule type" value="Genomic_DNA"/>
</dbReference>
<protein>
    <recommendedName>
        <fullName evidence="2">rRNA 2'-O-methyltransferase fibrillarin</fullName>
    </recommendedName>
</protein>
<keyword evidence="3" id="KW-0698">rRNA processing</keyword>
<dbReference type="GO" id="GO:1990259">
    <property type="term" value="F:histone H2AQ104 methyltransferase activity"/>
    <property type="evidence" value="ECO:0007669"/>
    <property type="project" value="TreeGrafter"/>
</dbReference>
<evidence type="ECO:0000256" key="3">
    <source>
        <dbReference type="ARBA" id="ARBA00022552"/>
    </source>
</evidence>
<dbReference type="InterPro" id="IPR029063">
    <property type="entry name" value="SAM-dependent_MTases_sf"/>
</dbReference>
<dbReference type="SMART" id="SM01206">
    <property type="entry name" value="Fibrillarin"/>
    <property type="match status" value="1"/>
</dbReference>
<organism evidence="8 9">
    <name type="scientific">Marine Group III euryarchaeote CG-Epi1</name>
    <dbReference type="NCBI Taxonomy" id="1888995"/>
    <lineage>
        <taxon>Archaea</taxon>
        <taxon>Methanobacteriati</taxon>
        <taxon>Thermoplasmatota</taxon>
        <taxon>Thermoplasmata</taxon>
        <taxon>Candidatus Thermoprofundales</taxon>
    </lineage>
</organism>